<comment type="caution">
    <text evidence="1">The sequence shown here is derived from an EMBL/GenBank/DDBJ whole genome shotgun (WGS) entry which is preliminary data.</text>
</comment>
<evidence type="ECO:0000313" key="1">
    <source>
        <dbReference type="EMBL" id="KAI5681284.1"/>
    </source>
</evidence>
<dbReference type="EMBL" id="CM044701">
    <property type="protein sequence ID" value="KAI5681284.1"/>
    <property type="molecule type" value="Genomic_DNA"/>
</dbReference>
<sequence>MIKAEYDWSAIVDAIFAMEARLAAMIEHKMGNMTSTSSSKSNQMIMFCDFCSGEHPNHECPSMEGLMEQVDFVQRNQLERKRKPSAKQHHLPRIVGQPTIDIRCRGWPGSLNPRPTIDGRPHPTVGCREKRVFPLRETSPKYDKKLKKPKAKEKHLFPKMKASVMKWVSVRHIEEEKPKKHPDFRDYRATGQKPTVDGRLDLPPTVDLIREFYANMIHKMEKDLETIISTIKGVRIILDRERLASILGIQNEENSTAMDLNRKTMDEDMDWSCEATCVHFGNWLRPVDRRRILHEASLEGHSLPRCNSLLEDSFDGCFGEFEGYKHTIAGLDLPCAVGQIPPVLSWPEPYHKVDLPSVDLLIALQFLALSGSYHILYRFFDIQMMCNTGGDITKTRVYRYLVILFRAFAAFNKTTQTGLGASSSQPTGDENEEEDSSGEDDSYDPSEADAPVSASIAAF</sequence>
<organism evidence="1 2">
    <name type="scientific">Catharanthus roseus</name>
    <name type="common">Madagascar periwinkle</name>
    <name type="synonym">Vinca rosea</name>
    <dbReference type="NCBI Taxonomy" id="4058"/>
    <lineage>
        <taxon>Eukaryota</taxon>
        <taxon>Viridiplantae</taxon>
        <taxon>Streptophyta</taxon>
        <taxon>Embryophyta</taxon>
        <taxon>Tracheophyta</taxon>
        <taxon>Spermatophyta</taxon>
        <taxon>Magnoliopsida</taxon>
        <taxon>eudicotyledons</taxon>
        <taxon>Gunneridae</taxon>
        <taxon>Pentapetalae</taxon>
        <taxon>asterids</taxon>
        <taxon>lamiids</taxon>
        <taxon>Gentianales</taxon>
        <taxon>Apocynaceae</taxon>
        <taxon>Rauvolfioideae</taxon>
        <taxon>Vinceae</taxon>
        <taxon>Catharanthinae</taxon>
        <taxon>Catharanthus</taxon>
    </lineage>
</organism>
<keyword evidence="2" id="KW-1185">Reference proteome</keyword>
<gene>
    <name evidence="1" type="ORF">M9H77_02511</name>
</gene>
<evidence type="ECO:0000313" key="2">
    <source>
        <dbReference type="Proteomes" id="UP001060085"/>
    </source>
</evidence>
<protein>
    <submittedName>
        <fullName evidence="1">Uncharacterized protein</fullName>
    </submittedName>
</protein>
<name>A0ACC0C917_CATRO</name>
<dbReference type="Proteomes" id="UP001060085">
    <property type="component" value="Linkage Group LG01"/>
</dbReference>
<accession>A0ACC0C917</accession>
<reference evidence="2" key="1">
    <citation type="journal article" date="2023" name="Nat. Plants">
        <title>Single-cell RNA sequencing provides a high-resolution roadmap for understanding the multicellular compartmentation of specialized metabolism.</title>
        <authorList>
            <person name="Sun S."/>
            <person name="Shen X."/>
            <person name="Li Y."/>
            <person name="Li Y."/>
            <person name="Wang S."/>
            <person name="Li R."/>
            <person name="Zhang H."/>
            <person name="Shen G."/>
            <person name="Guo B."/>
            <person name="Wei J."/>
            <person name="Xu J."/>
            <person name="St-Pierre B."/>
            <person name="Chen S."/>
            <person name="Sun C."/>
        </authorList>
    </citation>
    <scope>NUCLEOTIDE SEQUENCE [LARGE SCALE GENOMIC DNA]</scope>
</reference>
<proteinExistence type="predicted"/>